<keyword evidence="3" id="KW-1185">Reference proteome</keyword>
<feature type="compositionally biased region" description="Polar residues" evidence="1">
    <location>
        <begin position="100"/>
        <end position="113"/>
    </location>
</feature>
<evidence type="ECO:0000313" key="3">
    <source>
        <dbReference type="Proteomes" id="UP001229421"/>
    </source>
</evidence>
<name>A0AAD8JN69_TARER</name>
<dbReference type="AlphaFoldDB" id="A0AAD8JN69"/>
<dbReference type="Proteomes" id="UP001229421">
    <property type="component" value="Unassembled WGS sequence"/>
</dbReference>
<evidence type="ECO:0000313" key="2">
    <source>
        <dbReference type="EMBL" id="KAK1406823.1"/>
    </source>
</evidence>
<feature type="compositionally biased region" description="Basic residues" evidence="1">
    <location>
        <begin position="84"/>
        <end position="94"/>
    </location>
</feature>
<gene>
    <name evidence="2" type="ORF">QVD17_38431</name>
</gene>
<feature type="region of interest" description="Disordered" evidence="1">
    <location>
        <begin position="47"/>
        <end position="113"/>
    </location>
</feature>
<protein>
    <submittedName>
        <fullName evidence="2">Uncharacterized protein</fullName>
    </submittedName>
</protein>
<accession>A0AAD8JN69</accession>
<comment type="caution">
    <text evidence="2">The sequence shown here is derived from an EMBL/GenBank/DDBJ whole genome shotgun (WGS) entry which is preliminary data.</text>
</comment>
<evidence type="ECO:0000256" key="1">
    <source>
        <dbReference type="SAM" id="MobiDB-lite"/>
    </source>
</evidence>
<dbReference type="EMBL" id="JAUHHV010000011">
    <property type="protein sequence ID" value="KAK1406823.1"/>
    <property type="molecule type" value="Genomic_DNA"/>
</dbReference>
<proteinExistence type="predicted"/>
<reference evidence="2" key="1">
    <citation type="journal article" date="2023" name="bioRxiv">
        <title>Improved chromosome-level genome assembly for marigold (Tagetes erecta).</title>
        <authorList>
            <person name="Jiang F."/>
            <person name="Yuan L."/>
            <person name="Wang S."/>
            <person name="Wang H."/>
            <person name="Xu D."/>
            <person name="Wang A."/>
            <person name="Fan W."/>
        </authorList>
    </citation>
    <scope>NUCLEOTIDE SEQUENCE</scope>
    <source>
        <strain evidence="2">WSJ</strain>
        <tissue evidence="2">Leaf</tissue>
    </source>
</reference>
<organism evidence="2 3">
    <name type="scientific">Tagetes erecta</name>
    <name type="common">African marigold</name>
    <dbReference type="NCBI Taxonomy" id="13708"/>
    <lineage>
        <taxon>Eukaryota</taxon>
        <taxon>Viridiplantae</taxon>
        <taxon>Streptophyta</taxon>
        <taxon>Embryophyta</taxon>
        <taxon>Tracheophyta</taxon>
        <taxon>Spermatophyta</taxon>
        <taxon>Magnoliopsida</taxon>
        <taxon>eudicotyledons</taxon>
        <taxon>Gunneridae</taxon>
        <taxon>Pentapetalae</taxon>
        <taxon>asterids</taxon>
        <taxon>campanulids</taxon>
        <taxon>Asterales</taxon>
        <taxon>Asteraceae</taxon>
        <taxon>Asteroideae</taxon>
        <taxon>Heliantheae alliance</taxon>
        <taxon>Tageteae</taxon>
        <taxon>Tagetes</taxon>
    </lineage>
</organism>
<sequence>MRNSTVGSHVCDLVTRVDKKVSYVAHVPWVPKCYSFAKHHIERVTSARNHHYRSTNPLPETTTTTDRYTRKPSPPPIATSSAGNRHHHNRHNRALFRESFGSSIHSPHQLPTI</sequence>